<evidence type="ECO:0000313" key="3">
    <source>
        <dbReference type="Proteomes" id="UP000316304"/>
    </source>
</evidence>
<dbReference type="Proteomes" id="UP000316304">
    <property type="component" value="Unassembled WGS sequence"/>
</dbReference>
<evidence type="ECO:0000256" key="1">
    <source>
        <dbReference type="SAM" id="MobiDB-lite"/>
    </source>
</evidence>
<organism evidence="2 3">
    <name type="scientific">Novipirellula galeiformis</name>
    <dbReference type="NCBI Taxonomy" id="2528004"/>
    <lineage>
        <taxon>Bacteria</taxon>
        <taxon>Pseudomonadati</taxon>
        <taxon>Planctomycetota</taxon>
        <taxon>Planctomycetia</taxon>
        <taxon>Pirellulales</taxon>
        <taxon>Pirellulaceae</taxon>
        <taxon>Novipirellula</taxon>
    </lineage>
</organism>
<dbReference type="AlphaFoldDB" id="A0A5C6BZ60"/>
<gene>
    <name evidence="2" type="ORF">Pla52o_51290</name>
</gene>
<protein>
    <submittedName>
        <fullName evidence="2">Uncharacterized protein</fullName>
    </submittedName>
</protein>
<evidence type="ECO:0000313" key="2">
    <source>
        <dbReference type="EMBL" id="TWU17573.1"/>
    </source>
</evidence>
<accession>A0A5C6BZ60</accession>
<keyword evidence="3" id="KW-1185">Reference proteome</keyword>
<name>A0A5C6BZ60_9BACT</name>
<proteinExistence type="predicted"/>
<dbReference type="EMBL" id="SJPT01000011">
    <property type="protein sequence ID" value="TWU17573.1"/>
    <property type="molecule type" value="Genomic_DNA"/>
</dbReference>
<reference evidence="2 3" key="1">
    <citation type="submission" date="2019-02" db="EMBL/GenBank/DDBJ databases">
        <title>Deep-cultivation of Planctomycetes and their phenomic and genomic characterization uncovers novel biology.</title>
        <authorList>
            <person name="Wiegand S."/>
            <person name="Jogler M."/>
            <person name="Boedeker C."/>
            <person name="Pinto D."/>
            <person name="Vollmers J."/>
            <person name="Rivas-Marin E."/>
            <person name="Kohn T."/>
            <person name="Peeters S.H."/>
            <person name="Heuer A."/>
            <person name="Rast P."/>
            <person name="Oberbeckmann S."/>
            <person name="Bunk B."/>
            <person name="Jeske O."/>
            <person name="Meyerdierks A."/>
            <person name="Storesund J.E."/>
            <person name="Kallscheuer N."/>
            <person name="Luecker S."/>
            <person name="Lage O.M."/>
            <person name="Pohl T."/>
            <person name="Merkel B.J."/>
            <person name="Hornburger P."/>
            <person name="Mueller R.-W."/>
            <person name="Bruemmer F."/>
            <person name="Labrenz M."/>
            <person name="Spormann A.M."/>
            <person name="Op Den Camp H."/>
            <person name="Overmann J."/>
            <person name="Amann R."/>
            <person name="Jetten M.S.M."/>
            <person name="Mascher T."/>
            <person name="Medema M.H."/>
            <person name="Devos D.P."/>
            <person name="Kaster A.-K."/>
            <person name="Ovreas L."/>
            <person name="Rohde M."/>
            <person name="Galperin M.Y."/>
            <person name="Jogler C."/>
        </authorList>
    </citation>
    <scope>NUCLEOTIDE SEQUENCE [LARGE SCALE GENOMIC DNA]</scope>
    <source>
        <strain evidence="2 3">Pla52o</strain>
    </source>
</reference>
<comment type="caution">
    <text evidence="2">The sequence shown here is derived from an EMBL/GenBank/DDBJ whole genome shotgun (WGS) entry which is preliminary data.</text>
</comment>
<feature type="region of interest" description="Disordered" evidence="1">
    <location>
        <begin position="1"/>
        <end position="29"/>
    </location>
</feature>
<sequence>MTAWETRMAGASPRGGSSSTTTDLPPLPANARWPKGVGVRFEAMLVEVRGFENLTSAVKMRARLNPKSTIIVTLARKCLDVIVDDRCDSKLIPM</sequence>